<accession>A0A915JAW2</accession>
<proteinExistence type="predicted"/>
<organism evidence="1 2">
    <name type="scientific">Romanomermis culicivorax</name>
    <name type="common">Nematode worm</name>
    <dbReference type="NCBI Taxonomy" id="13658"/>
    <lineage>
        <taxon>Eukaryota</taxon>
        <taxon>Metazoa</taxon>
        <taxon>Ecdysozoa</taxon>
        <taxon>Nematoda</taxon>
        <taxon>Enoplea</taxon>
        <taxon>Dorylaimia</taxon>
        <taxon>Mermithida</taxon>
        <taxon>Mermithoidea</taxon>
        <taxon>Mermithidae</taxon>
        <taxon>Romanomermis</taxon>
    </lineage>
</organism>
<reference evidence="2" key="1">
    <citation type="submission" date="2022-11" db="UniProtKB">
        <authorList>
            <consortium name="WormBaseParasite"/>
        </authorList>
    </citation>
    <scope>IDENTIFICATION</scope>
</reference>
<name>A0A915JAW2_ROMCU</name>
<evidence type="ECO:0000313" key="2">
    <source>
        <dbReference type="WBParaSite" id="nRc.2.0.1.t23633-RA"/>
    </source>
</evidence>
<dbReference type="WBParaSite" id="nRc.2.0.1.t23633-RA">
    <property type="protein sequence ID" value="nRc.2.0.1.t23633-RA"/>
    <property type="gene ID" value="nRc.2.0.1.g23633"/>
</dbReference>
<dbReference type="AlphaFoldDB" id="A0A915JAW2"/>
<sequence>MHTLTAEELLNGPTSAMDVEPAEEELLDTPIFDLNIAKLPPSTEDPSHACCHSRSYGNGHANNGFFETDA</sequence>
<protein>
    <submittedName>
        <fullName evidence="2">Uncharacterized protein</fullName>
    </submittedName>
</protein>
<evidence type="ECO:0000313" key="1">
    <source>
        <dbReference type="Proteomes" id="UP000887565"/>
    </source>
</evidence>
<keyword evidence="1" id="KW-1185">Reference proteome</keyword>
<dbReference type="Proteomes" id="UP000887565">
    <property type="component" value="Unplaced"/>
</dbReference>